<name>A0ABU6RX29_9FABA</name>
<feature type="compositionally biased region" description="Polar residues" evidence="1">
    <location>
        <begin position="19"/>
        <end position="29"/>
    </location>
</feature>
<organism evidence="2 3">
    <name type="scientific">Stylosanthes scabra</name>
    <dbReference type="NCBI Taxonomy" id="79078"/>
    <lineage>
        <taxon>Eukaryota</taxon>
        <taxon>Viridiplantae</taxon>
        <taxon>Streptophyta</taxon>
        <taxon>Embryophyta</taxon>
        <taxon>Tracheophyta</taxon>
        <taxon>Spermatophyta</taxon>
        <taxon>Magnoliopsida</taxon>
        <taxon>eudicotyledons</taxon>
        <taxon>Gunneridae</taxon>
        <taxon>Pentapetalae</taxon>
        <taxon>rosids</taxon>
        <taxon>fabids</taxon>
        <taxon>Fabales</taxon>
        <taxon>Fabaceae</taxon>
        <taxon>Papilionoideae</taxon>
        <taxon>50 kb inversion clade</taxon>
        <taxon>dalbergioids sensu lato</taxon>
        <taxon>Dalbergieae</taxon>
        <taxon>Pterocarpus clade</taxon>
        <taxon>Stylosanthes</taxon>
    </lineage>
</organism>
<feature type="compositionally biased region" description="Acidic residues" evidence="1">
    <location>
        <begin position="33"/>
        <end position="49"/>
    </location>
</feature>
<evidence type="ECO:0000313" key="3">
    <source>
        <dbReference type="Proteomes" id="UP001341840"/>
    </source>
</evidence>
<comment type="caution">
    <text evidence="2">The sequence shown here is derived from an EMBL/GenBank/DDBJ whole genome shotgun (WGS) entry which is preliminary data.</text>
</comment>
<sequence length="98" mass="11078">MKEEPTGVPINRATRFENKQTVLEENLSNSKDELEENYEVGDEDEDDEEGRAIVTLQTSSNQPTNQHSGDVPPFMQAAMQALYLRTNIPSVFHPLCLQ</sequence>
<reference evidence="2 3" key="1">
    <citation type="journal article" date="2023" name="Plants (Basel)">
        <title>Bridging the Gap: Combining Genomics and Transcriptomics Approaches to Understand Stylosanthes scabra, an Orphan Legume from the Brazilian Caatinga.</title>
        <authorList>
            <person name="Ferreira-Neto J.R.C."/>
            <person name="da Silva M.D."/>
            <person name="Binneck E."/>
            <person name="de Melo N.F."/>
            <person name="da Silva R.H."/>
            <person name="de Melo A.L.T.M."/>
            <person name="Pandolfi V."/>
            <person name="Bustamante F.O."/>
            <person name="Brasileiro-Vidal A.C."/>
            <person name="Benko-Iseppon A.M."/>
        </authorList>
    </citation>
    <scope>NUCLEOTIDE SEQUENCE [LARGE SCALE GENOMIC DNA]</scope>
    <source>
        <tissue evidence="2">Leaves</tissue>
    </source>
</reference>
<dbReference type="EMBL" id="JASCZI010032748">
    <property type="protein sequence ID" value="MED6128504.1"/>
    <property type="molecule type" value="Genomic_DNA"/>
</dbReference>
<dbReference type="Proteomes" id="UP001341840">
    <property type="component" value="Unassembled WGS sequence"/>
</dbReference>
<protein>
    <submittedName>
        <fullName evidence="2">Uncharacterized protein</fullName>
    </submittedName>
</protein>
<keyword evidence="3" id="KW-1185">Reference proteome</keyword>
<evidence type="ECO:0000313" key="2">
    <source>
        <dbReference type="EMBL" id="MED6128504.1"/>
    </source>
</evidence>
<gene>
    <name evidence="2" type="ORF">PIB30_098594</name>
</gene>
<evidence type="ECO:0000256" key="1">
    <source>
        <dbReference type="SAM" id="MobiDB-lite"/>
    </source>
</evidence>
<proteinExistence type="predicted"/>
<feature type="region of interest" description="Disordered" evidence="1">
    <location>
        <begin position="1"/>
        <end position="49"/>
    </location>
</feature>
<accession>A0ABU6RX29</accession>